<dbReference type="InterPro" id="IPR023614">
    <property type="entry name" value="Porin_dom_sf"/>
</dbReference>
<sequence>MKYISLATLILSSALLATSEVNTLAEVFNEASVSGNVKYYYIQTDKDKSAQNAANTSAYANSIGGQLSFDTASLYGFSSGVTFMTTNPFLLGSNVDASLIARDNGVRAGDGASGDIARDGFSVLGEVYLAYDYKNMGIYLGREVIKTPLIDAKEVRLLPSAVEGTSLYYKLGKTTKFDLAYYSAFKQRTSSVFTNIIEHALGSQTKTITGSNSGYVAMLGLNHKGENYSLKLYDYYASDFMNSLYLSGLYSLNIKEAKVSLEVQYINQKSIGNADTYFEANSAKYSGKISSNAIGLKLSATVSSSKFLLAYSKVLKDETKHDSLVLPWDGTPLFTNMITSNNLFQSNYGKALNADSVYIGGAQGIKFLYAQKYDSLGLKGFSTTLSYLNTVFDKIGFDKLQEDYNIVLQYKASEAFTLQLKGIWVKNDTSAKIDGSLNAQIKLLTQYRVIGNYKF</sequence>
<evidence type="ECO:0000256" key="2">
    <source>
        <dbReference type="ARBA" id="ARBA00022729"/>
    </source>
</evidence>
<dbReference type="GO" id="GO:0015288">
    <property type="term" value="F:porin activity"/>
    <property type="evidence" value="ECO:0007669"/>
    <property type="project" value="TreeGrafter"/>
</dbReference>
<keyword evidence="1" id="KW-0813">Transport</keyword>
<proteinExistence type="predicted"/>
<accession>A0A1W1BPQ2</accession>
<dbReference type="Gene3D" id="2.40.160.10">
    <property type="entry name" value="Porin"/>
    <property type="match status" value="1"/>
</dbReference>
<keyword evidence="2" id="KW-0732">Signal</keyword>
<evidence type="ECO:0008006" key="4">
    <source>
        <dbReference type="Google" id="ProtNLM"/>
    </source>
</evidence>
<dbReference type="AlphaFoldDB" id="A0A1W1BPQ2"/>
<gene>
    <name evidence="3" type="ORF">MNB_SM-4-1510</name>
</gene>
<dbReference type="Pfam" id="PF03573">
    <property type="entry name" value="OprD"/>
    <property type="match status" value="1"/>
</dbReference>
<dbReference type="InterPro" id="IPR005318">
    <property type="entry name" value="OM_porin_bac"/>
</dbReference>
<reference evidence="3" key="1">
    <citation type="submission" date="2016-10" db="EMBL/GenBank/DDBJ databases">
        <authorList>
            <person name="de Groot N.N."/>
        </authorList>
    </citation>
    <scope>NUCLEOTIDE SEQUENCE</scope>
</reference>
<organism evidence="3">
    <name type="scientific">hydrothermal vent metagenome</name>
    <dbReference type="NCBI Taxonomy" id="652676"/>
    <lineage>
        <taxon>unclassified sequences</taxon>
        <taxon>metagenomes</taxon>
        <taxon>ecological metagenomes</taxon>
    </lineage>
</organism>
<dbReference type="PANTHER" id="PTHR34596:SF2">
    <property type="entry name" value="CHITOPORIN"/>
    <property type="match status" value="1"/>
</dbReference>
<evidence type="ECO:0000256" key="1">
    <source>
        <dbReference type="ARBA" id="ARBA00022448"/>
    </source>
</evidence>
<name>A0A1W1BPQ2_9ZZZZ</name>
<dbReference type="EMBL" id="FPHF01000029">
    <property type="protein sequence ID" value="SFV55461.1"/>
    <property type="molecule type" value="Genomic_DNA"/>
</dbReference>
<dbReference type="GO" id="GO:0016020">
    <property type="term" value="C:membrane"/>
    <property type="evidence" value="ECO:0007669"/>
    <property type="project" value="InterPro"/>
</dbReference>
<evidence type="ECO:0000313" key="3">
    <source>
        <dbReference type="EMBL" id="SFV55461.1"/>
    </source>
</evidence>
<dbReference type="PANTHER" id="PTHR34596">
    <property type="entry name" value="CHITOPORIN"/>
    <property type="match status" value="1"/>
</dbReference>
<protein>
    <recommendedName>
        <fullName evidence="4">Outer membrane porin</fullName>
    </recommendedName>
</protein>